<dbReference type="Proteomes" id="UP000803844">
    <property type="component" value="Unassembled WGS sequence"/>
</dbReference>
<comment type="caution">
    <text evidence="1">The sequence shown here is derived from an EMBL/GenBank/DDBJ whole genome shotgun (WGS) entry which is preliminary data.</text>
</comment>
<dbReference type="GeneID" id="63840148"/>
<sequence>MRSGGMKTKTRTPLRWRLRPVLGTSSLTRVWTLKKAPLLVLPGIQCTSRNTFSRRLLGCHKAKAGACVISTLVAGHVGYMPPELSDDKLLSLLLGTCRHLVPLETRRSISSSARGVFGFVAVHEWIEGVGDIVEQ</sequence>
<evidence type="ECO:0000313" key="2">
    <source>
        <dbReference type="Proteomes" id="UP000803844"/>
    </source>
</evidence>
<dbReference type="EMBL" id="MU032345">
    <property type="protein sequence ID" value="KAF3768352.1"/>
    <property type="molecule type" value="Genomic_DNA"/>
</dbReference>
<dbReference type="RefSeq" id="XP_040779313.1">
    <property type="nucleotide sequence ID" value="XM_040923019.1"/>
</dbReference>
<keyword evidence="2" id="KW-1185">Reference proteome</keyword>
<reference evidence="1" key="1">
    <citation type="journal article" date="2020" name="Phytopathology">
        <title>Genome sequence of the chestnut blight fungus Cryphonectria parasitica EP155: A fundamental resource for an archetypical invasive plant pathogen.</title>
        <authorList>
            <person name="Crouch J.A."/>
            <person name="Dawe A."/>
            <person name="Aerts A."/>
            <person name="Barry K."/>
            <person name="Churchill A.C.L."/>
            <person name="Grimwood J."/>
            <person name="Hillman B."/>
            <person name="Milgroom M.G."/>
            <person name="Pangilinan J."/>
            <person name="Smith M."/>
            <person name="Salamov A."/>
            <person name="Schmutz J."/>
            <person name="Yadav J."/>
            <person name="Grigoriev I.V."/>
            <person name="Nuss D."/>
        </authorList>
    </citation>
    <scope>NUCLEOTIDE SEQUENCE</scope>
    <source>
        <strain evidence="1">EP155</strain>
    </source>
</reference>
<organism evidence="1 2">
    <name type="scientific">Cryphonectria parasitica (strain ATCC 38755 / EP155)</name>
    <dbReference type="NCBI Taxonomy" id="660469"/>
    <lineage>
        <taxon>Eukaryota</taxon>
        <taxon>Fungi</taxon>
        <taxon>Dikarya</taxon>
        <taxon>Ascomycota</taxon>
        <taxon>Pezizomycotina</taxon>
        <taxon>Sordariomycetes</taxon>
        <taxon>Sordariomycetidae</taxon>
        <taxon>Diaporthales</taxon>
        <taxon>Cryphonectriaceae</taxon>
        <taxon>Cryphonectria-Endothia species complex</taxon>
        <taxon>Cryphonectria</taxon>
    </lineage>
</organism>
<evidence type="ECO:0000313" key="1">
    <source>
        <dbReference type="EMBL" id="KAF3768352.1"/>
    </source>
</evidence>
<gene>
    <name evidence="1" type="ORF">M406DRAFT_354880</name>
</gene>
<dbReference type="AlphaFoldDB" id="A0A9P4Y7I7"/>
<protein>
    <submittedName>
        <fullName evidence="1">Uncharacterized protein</fullName>
    </submittedName>
</protein>
<name>A0A9P4Y7I7_CRYP1</name>
<proteinExistence type="predicted"/>
<accession>A0A9P4Y7I7</accession>